<evidence type="ECO:0000313" key="1">
    <source>
        <dbReference type="EMBL" id="KAJ4448154.1"/>
    </source>
</evidence>
<organism evidence="1 2">
    <name type="scientific">Periplaneta americana</name>
    <name type="common">American cockroach</name>
    <name type="synonym">Blatta americana</name>
    <dbReference type="NCBI Taxonomy" id="6978"/>
    <lineage>
        <taxon>Eukaryota</taxon>
        <taxon>Metazoa</taxon>
        <taxon>Ecdysozoa</taxon>
        <taxon>Arthropoda</taxon>
        <taxon>Hexapoda</taxon>
        <taxon>Insecta</taxon>
        <taxon>Pterygota</taxon>
        <taxon>Neoptera</taxon>
        <taxon>Polyneoptera</taxon>
        <taxon>Dictyoptera</taxon>
        <taxon>Blattodea</taxon>
        <taxon>Blattoidea</taxon>
        <taxon>Blattidae</taxon>
        <taxon>Blattinae</taxon>
        <taxon>Periplaneta</taxon>
    </lineage>
</organism>
<proteinExistence type="predicted"/>
<name>A0ABQ8TNN5_PERAM</name>
<gene>
    <name evidence="1" type="ORF">ANN_10167</name>
</gene>
<keyword evidence="2" id="KW-1185">Reference proteome</keyword>
<accession>A0ABQ8TNN5</accession>
<dbReference type="EMBL" id="JAJSOF020000005">
    <property type="protein sequence ID" value="KAJ4448154.1"/>
    <property type="molecule type" value="Genomic_DNA"/>
</dbReference>
<dbReference type="Proteomes" id="UP001148838">
    <property type="component" value="Unassembled WGS sequence"/>
</dbReference>
<evidence type="ECO:0000313" key="2">
    <source>
        <dbReference type="Proteomes" id="UP001148838"/>
    </source>
</evidence>
<sequence>MEPEACHMAILRGFHANSIPASSLVRRPCDASPFLLQPQNYTLYLNVMEPTWLLQHSDRLQTGIAGFKLSEYKIFLSLPYVIVEGGRDDDKQIRLRIMLADILRQWSSALAEMGRVHRGVDERQSIQGRVNTRNELIALIINSAVLINERLDCLRRATLSVVNTVEKSTELYGYHISDLIFTPQRNFVQGHPILKCCMSDRLAAGINGTVGGGRLVLGVAKRLLCSKDTKREPEHKDDTGCSARNISQLIINNREGGNLSAQVQENTVCEMWNHLPSKLLHSYFRHVSGLRACIVVLQQHLMQSSRSFFFNWGRKASELLAINVGNYGYIPGKEFITLEMGRACRRMGESRNAYRLSVGRPEGKIPLRRPRRRWEDNIKLDLKEVVYNVRDWINLAQDRDRHCHNEVETLAHVLGSCPHGEALRNSRHHQVRSIIATALKHADYNTFEEVHGLSVTGSTRLIDIIAFKESTRSGYIIDPTVRFETDEEQPAEVDNGKKNIYNPTIPYYLKKYQLK</sequence>
<reference evidence="1 2" key="1">
    <citation type="journal article" date="2022" name="Allergy">
        <title>Genome assembly and annotation of Periplaneta americana reveal a comprehensive cockroach allergen profile.</title>
        <authorList>
            <person name="Wang L."/>
            <person name="Xiong Q."/>
            <person name="Saelim N."/>
            <person name="Wang L."/>
            <person name="Nong W."/>
            <person name="Wan A.T."/>
            <person name="Shi M."/>
            <person name="Liu X."/>
            <person name="Cao Q."/>
            <person name="Hui J.H.L."/>
            <person name="Sookrung N."/>
            <person name="Leung T.F."/>
            <person name="Tungtrongchitr A."/>
            <person name="Tsui S.K.W."/>
        </authorList>
    </citation>
    <scope>NUCLEOTIDE SEQUENCE [LARGE SCALE GENOMIC DNA]</scope>
    <source>
        <strain evidence="1">PWHHKU_190912</strain>
    </source>
</reference>
<protein>
    <submittedName>
        <fullName evidence="1">Uncharacterized protein</fullName>
    </submittedName>
</protein>
<comment type="caution">
    <text evidence="1">The sequence shown here is derived from an EMBL/GenBank/DDBJ whole genome shotgun (WGS) entry which is preliminary data.</text>
</comment>